<sequence>MTQIKKESEPMPYVPKAPYPQRLAPMKKGTQYSDILEVFKQVSINIPFLTLIKQVPAYAKFLKDLCSRKEKPMFQKGILNSNK</sequence>
<gene>
    <name evidence="1" type="ORF">H7U16_25950</name>
</gene>
<dbReference type="AlphaFoldDB" id="A0A7X1HV23"/>
<proteinExistence type="predicted"/>
<name>A0A7X1HV23_KLEPN</name>
<reference evidence="1 2" key="1">
    <citation type="submission" date="2020-08" db="EMBL/GenBank/DDBJ databases">
        <title>Tigecycline and colistin resistance in Klebsiella pneumoniae.</title>
        <authorList>
            <person name="Ramesh N."/>
            <person name="Shanthini T."/>
            <person name="Prasanth M."/>
            <person name="Senthilkumar N."/>
            <person name="Meesala Krishna M."/>
            <person name="Guruswami G."/>
        </authorList>
    </citation>
    <scope>NUCLEOTIDE SEQUENCE [LARGE SCALE GENOMIC DNA]</scope>
    <source>
        <strain evidence="1 2">SHM 84</strain>
    </source>
</reference>
<evidence type="ECO:0000313" key="1">
    <source>
        <dbReference type="EMBL" id="MBC2863255.1"/>
    </source>
</evidence>
<accession>A0A7X1HV23</accession>
<dbReference type="Proteomes" id="UP000592342">
    <property type="component" value="Unassembled WGS sequence"/>
</dbReference>
<evidence type="ECO:0000313" key="2">
    <source>
        <dbReference type="Proteomes" id="UP000592342"/>
    </source>
</evidence>
<organism evidence="1 2">
    <name type="scientific">Klebsiella pneumoniae</name>
    <dbReference type="NCBI Taxonomy" id="573"/>
    <lineage>
        <taxon>Bacteria</taxon>
        <taxon>Pseudomonadati</taxon>
        <taxon>Pseudomonadota</taxon>
        <taxon>Gammaproteobacteria</taxon>
        <taxon>Enterobacterales</taxon>
        <taxon>Enterobacteriaceae</taxon>
        <taxon>Klebsiella/Raoultella group</taxon>
        <taxon>Klebsiella</taxon>
        <taxon>Klebsiella pneumoniae complex</taxon>
    </lineage>
</organism>
<comment type="caution">
    <text evidence="1">The sequence shown here is derived from an EMBL/GenBank/DDBJ whole genome shotgun (WGS) entry which is preliminary data.</text>
</comment>
<dbReference type="EMBL" id="JACLRA010000002">
    <property type="protein sequence ID" value="MBC2863255.1"/>
    <property type="molecule type" value="Genomic_DNA"/>
</dbReference>
<protein>
    <submittedName>
        <fullName evidence="1">Uncharacterized protein</fullName>
    </submittedName>
</protein>